<organism evidence="1 2">
    <name type="scientific">Aurantimonas manganoxydans (strain ATCC BAA-1229 / DSM 21871 / SI85-9A1)</name>
    <dbReference type="NCBI Taxonomy" id="287752"/>
    <lineage>
        <taxon>Bacteria</taxon>
        <taxon>Pseudomonadati</taxon>
        <taxon>Pseudomonadota</taxon>
        <taxon>Alphaproteobacteria</taxon>
        <taxon>Hyphomicrobiales</taxon>
        <taxon>Aurantimonadaceae</taxon>
        <taxon>Aurantimonas</taxon>
    </lineage>
</organism>
<dbReference type="BioCyc" id="AURANTIMONAS:SI859A1_01031-MONOMER"/>
<keyword evidence="2" id="KW-1185">Reference proteome</keyword>
<name>Q1YJG8_AURMS</name>
<gene>
    <name evidence="1" type="ORF">SI859A1_01031</name>
</gene>
<dbReference type="EMBL" id="AAPJ01000002">
    <property type="protein sequence ID" value="EAS50905.1"/>
    <property type="molecule type" value="Genomic_DNA"/>
</dbReference>
<evidence type="ECO:0000313" key="1">
    <source>
        <dbReference type="EMBL" id="EAS50905.1"/>
    </source>
</evidence>
<dbReference type="HOGENOM" id="CLU_1625200_0_0_5"/>
<dbReference type="RefSeq" id="WP_009208894.1">
    <property type="nucleotide sequence ID" value="NZ_BBWP01000022.1"/>
</dbReference>
<comment type="caution">
    <text evidence="1">The sequence shown here is derived from an EMBL/GenBank/DDBJ whole genome shotgun (WGS) entry which is preliminary data.</text>
</comment>
<dbReference type="Proteomes" id="UP000000321">
    <property type="component" value="Unassembled WGS sequence"/>
</dbReference>
<reference evidence="1 2" key="1">
    <citation type="journal article" date="2008" name="Appl. Environ. Microbiol.">
        <title>Genomic insights into Mn(II) oxidation by the marine alphaproteobacterium Aurantimonas sp. strain SI85-9A1.</title>
        <authorList>
            <person name="Dick G.J."/>
            <person name="Podell S."/>
            <person name="Johnson H.A."/>
            <person name="Rivera-Espinoza Y."/>
            <person name="Bernier-Latmani R."/>
            <person name="McCarthy J.K."/>
            <person name="Torpey J.W."/>
            <person name="Clement B.G."/>
            <person name="Gaasterland T."/>
            <person name="Tebo B.M."/>
        </authorList>
    </citation>
    <scope>NUCLEOTIDE SEQUENCE [LARGE SCALE GENOMIC DNA]</scope>
    <source>
        <strain evidence="1 2">SI85-9A1</strain>
    </source>
</reference>
<sequence>MILFPEFELIGKVTTSWNEVDNVWHQIYLQLMADTPQEKANAIFKIFVTGQAQRDLVMKVAGVSLSGHTDTLRELGRLQAKTNDVSSHRNSVVHGRIGISLNDGGSEVTVIRGDNLGKPNRLSGKPLQPELLRIIQEISDLLSALWSFIRKLKGIAFAERERE</sequence>
<accession>Q1YJG8</accession>
<protein>
    <submittedName>
        <fullName evidence="1">Uncharacterized protein</fullName>
    </submittedName>
</protein>
<evidence type="ECO:0000313" key="2">
    <source>
        <dbReference type="Proteomes" id="UP000000321"/>
    </source>
</evidence>
<proteinExistence type="predicted"/>
<dbReference type="AlphaFoldDB" id="Q1YJG8"/>